<dbReference type="GeneID" id="43584497"/>
<dbReference type="PANTHER" id="PTHR10828">
    <property type="entry name" value="M-PHASE INDUCER PHOSPHATASE DUAL SPECIFICITY PHOSPHATASE CDC25"/>
    <property type="match status" value="1"/>
</dbReference>
<dbReference type="Pfam" id="PF00581">
    <property type="entry name" value="Rhodanese"/>
    <property type="match status" value="1"/>
</dbReference>
<protein>
    <recommendedName>
        <fullName evidence="1">Rhodanese domain-containing protein</fullName>
    </recommendedName>
</protein>
<dbReference type="SMART" id="SM00450">
    <property type="entry name" value="RHOD"/>
    <property type="match status" value="1"/>
</dbReference>
<dbReference type="AlphaFoldDB" id="A0A5E8C181"/>
<dbReference type="OrthoDB" id="8300214at2759"/>
<proteinExistence type="predicted"/>
<dbReference type="SUPFAM" id="SSF52821">
    <property type="entry name" value="Rhodanese/Cell cycle control phosphatase"/>
    <property type="match status" value="1"/>
</dbReference>
<dbReference type="EMBL" id="CABVLU010000005">
    <property type="protein sequence ID" value="VVT57413.1"/>
    <property type="molecule type" value="Genomic_DNA"/>
</dbReference>
<evidence type="ECO:0000313" key="2">
    <source>
        <dbReference type="EMBL" id="VVT57413.1"/>
    </source>
</evidence>
<sequence length="140" mass="15615">MASPEIVNWIQSTPEPSVKPSEKDYLEPSAVAELIRRSPKDIAIIDLRKNDFVGGKIKGAFNIPAQSIYHSVDDLYDLFDKAEKKEIIVHCVSSRDRATRTWGWLTDYKNSKGSGPEIFILKGGFNAFKAADGTNDLIDN</sequence>
<evidence type="ECO:0000313" key="3">
    <source>
        <dbReference type="Proteomes" id="UP000398389"/>
    </source>
</evidence>
<dbReference type="PANTHER" id="PTHR10828:SF38">
    <property type="entry name" value="ARSENICAL-RESISTANCE PROTEIN 2-RELATED"/>
    <property type="match status" value="1"/>
</dbReference>
<dbReference type="GO" id="GO:0005737">
    <property type="term" value="C:cytoplasm"/>
    <property type="evidence" value="ECO:0007669"/>
    <property type="project" value="TreeGrafter"/>
</dbReference>
<feature type="domain" description="Rhodanese" evidence="1">
    <location>
        <begin position="38"/>
        <end position="137"/>
    </location>
</feature>
<dbReference type="Proteomes" id="UP000398389">
    <property type="component" value="Unassembled WGS sequence"/>
</dbReference>
<keyword evidence="3" id="KW-1185">Reference proteome</keyword>
<dbReference type="GO" id="GO:0004725">
    <property type="term" value="F:protein tyrosine phosphatase activity"/>
    <property type="evidence" value="ECO:0007669"/>
    <property type="project" value="TreeGrafter"/>
</dbReference>
<name>A0A5E8C181_9ASCO</name>
<dbReference type="GO" id="GO:0005634">
    <property type="term" value="C:nucleus"/>
    <property type="evidence" value="ECO:0007669"/>
    <property type="project" value="TreeGrafter"/>
</dbReference>
<dbReference type="InterPro" id="IPR036873">
    <property type="entry name" value="Rhodanese-like_dom_sf"/>
</dbReference>
<dbReference type="PROSITE" id="PS50206">
    <property type="entry name" value="RHODANESE_3"/>
    <property type="match status" value="1"/>
</dbReference>
<reference evidence="2 3" key="1">
    <citation type="submission" date="2019-09" db="EMBL/GenBank/DDBJ databases">
        <authorList>
            <person name="Brejova B."/>
        </authorList>
    </citation>
    <scope>NUCLEOTIDE SEQUENCE [LARGE SCALE GENOMIC DNA]</scope>
</reference>
<dbReference type="InterPro" id="IPR001763">
    <property type="entry name" value="Rhodanese-like_dom"/>
</dbReference>
<organism evidence="2 3">
    <name type="scientific">Magnusiomyces paraingens</name>
    <dbReference type="NCBI Taxonomy" id="2606893"/>
    <lineage>
        <taxon>Eukaryota</taxon>
        <taxon>Fungi</taxon>
        <taxon>Dikarya</taxon>
        <taxon>Ascomycota</taxon>
        <taxon>Saccharomycotina</taxon>
        <taxon>Dipodascomycetes</taxon>
        <taxon>Dipodascales</taxon>
        <taxon>Dipodascaceae</taxon>
        <taxon>Magnusiomyces</taxon>
    </lineage>
</organism>
<gene>
    <name evidence="2" type="ORF">SAPINGB_P005683</name>
</gene>
<accession>A0A5E8C181</accession>
<dbReference type="RefSeq" id="XP_031856288.1">
    <property type="nucleotide sequence ID" value="XM_032000397.1"/>
</dbReference>
<evidence type="ECO:0000259" key="1">
    <source>
        <dbReference type="PROSITE" id="PS50206"/>
    </source>
</evidence>
<dbReference type="Gene3D" id="3.40.250.10">
    <property type="entry name" value="Rhodanese-like domain"/>
    <property type="match status" value="1"/>
</dbReference>